<dbReference type="Pfam" id="PF17921">
    <property type="entry name" value="Integrase_H2C2"/>
    <property type="match status" value="1"/>
</dbReference>
<dbReference type="SUPFAM" id="SSF55979">
    <property type="entry name" value="DNA clamp"/>
    <property type="match status" value="1"/>
</dbReference>
<dbReference type="Gene3D" id="3.70.10.10">
    <property type="match status" value="1"/>
</dbReference>
<evidence type="ECO:0000313" key="6">
    <source>
        <dbReference type="EMBL" id="KAE8696650.1"/>
    </source>
</evidence>
<dbReference type="InterPro" id="IPR041588">
    <property type="entry name" value="Integrase_H2C2"/>
</dbReference>
<dbReference type="GO" id="GO:0043626">
    <property type="term" value="C:PCNA complex"/>
    <property type="evidence" value="ECO:0007669"/>
    <property type="project" value="TreeGrafter"/>
</dbReference>
<dbReference type="InterPro" id="IPR022649">
    <property type="entry name" value="Pr_cel_nuc_antig_C"/>
</dbReference>
<keyword evidence="7" id="KW-1185">Reference proteome</keyword>
<dbReference type="Proteomes" id="UP000436088">
    <property type="component" value="Unassembled WGS sequence"/>
</dbReference>
<dbReference type="Pfam" id="PF24626">
    <property type="entry name" value="SH3_Tf2-1"/>
    <property type="match status" value="1"/>
</dbReference>
<dbReference type="GO" id="GO:0019985">
    <property type="term" value="P:translesion synthesis"/>
    <property type="evidence" value="ECO:0007669"/>
    <property type="project" value="TreeGrafter"/>
</dbReference>
<evidence type="ECO:0000313" key="7">
    <source>
        <dbReference type="Proteomes" id="UP000436088"/>
    </source>
</evidence>
<evidence type="ECO:0000259" key="4">
    <source>
        <dbReference type="Pfam" id="PF17921"/>
    </source>
</evidence>
<evidence type="ECO:0000256" key="1">
    <source>
        <dbReference type="SAM" id="Coils"/>
    </source>
</evidence>
<dbReference type="PANTHER" id="PTHR11352">
    <property type="entry name" value="PROLIFERATING CELL NUCLEAR ANTIGEN"/>
    <property type="match status" value="1"/>
</dbReference>
<keyword evidence="1" id="KW-0175">Coiled coil</keyword>
<dbReference type="GO" id="GO:0030337">
    <property type="term" value="F:DNA polymerase processivity factor activity"/>
    <property type="evidence" value="ECO:0007669"/>
    <property type="project" value="InterPro"/>
</dbReference>
<sequence length="766" mass="87461">MPKKNQAMAETELSGIQKQIEDLDLFVKQGQDETNPPKWWETQENRIAALEARMSTNQGYVEELLKILNGKNGQQEQSAGDQVHTPNNSKNREKNPVLVTVVKDKSKFTYKTDEPGISKNKPDACLALKNNSRFENQMGKNSQTKPIMLGLEAENRGPGGSFSSSGKQRVEVATMYLTGKVEIWFGGYIMQKHHVTWHEFKADLCHIFSDRSFSDIVEEFTKLTQKGSVEDYQENRLRDDIKHRVKALDPNNLFEARATLLKMSTGDSDILGHIILLTMTGHPTSIPMEVQHVLDKYSTIFAKPEGLPPQRSHDHAIPLKPNATSVNLRPYRFPHNQKVEIGRSSSVFGYGVTVLVPTWVQEIEEIYQGDSLAQNWISILTINPSADSKWKYSKSGHSGAQATYYRIRSNFYWPNLKPMVATYVRCCEVFQQTKALYGYKPPIMVWPTDTTLQSVSEIMQSREHMRQLVKQQLELTSNRMNQQADKSISERVFTIGDLVYLKLQPYMQSSITLRKKLKLAAKYYGPYKIMEKVGEVAYRLDLPVSSRHHPVFHVSLLKKFIGDSSRAAADPPEIEDDGQFRIKPLKVIGRQIININGKPITQLLVRWQNLDEANDTWEDYSLEKKGKIEERSRIRMNRNWEWRRNEEQDKIANLEMKLMDIDNQHLGIPDAEYQAIVRMPSTEFVRICKDLSSLGDTGVKFFTAGDIGTANIVLRQNTTVDKATPLSNTISISLSSELPVVVEYKIVEMGYIMFYLAPKIEDEVDG</sequence>
<dbReference type="AlphaFoldDB" id="A0A6A2ZXH6"/>
<gene>
    <name evidence="6" type="ORF">F3Y22_tig00110652pilonHSYRG00016</name>
</gene>
<organism evidence="6 7">
    <name type="scientific">Hibiscus syriacus</name>
    <name type="common">Rose of Sharon</name>
    <dbReference type="NCBI Taxonomy" id="106335"/>
    <lineage>
        <taxon>Eukaryota</taxon>
        <taxon>Viridiplantae</taxon>
        <taxon>Streptophyta</taxon>
        <taxon>Embryophyta</taxon>
        <taxon>Tracheophyta</taxon>
        <taxon>Spermatophyta</taxon>
        <taxon>Magnoliopsida</taxon>
        <taxon>eudicotyledons</taxon>
        <taxon>Gunneridae</taxon>
        <taxon>Pentapetalae</taxon>
        <taxon>rosids</taxon>
        <taxon>malvids</taxon>
        <taxon>Malvales</taxon>
        <taxon>Malvaceae</taxon>
        <taxon>Malvoideae</taxon>
        <taxon>Hibiscus</taxon>
    </lineage>
</organism>
<dbReference type="Gene3D" id="1.10.340.70">
    <property type="match status" value="1"/>
</dbReference>
<reference evidence="6" key="1">
    <citation type="submission" date="2019-09" db="EMBL/GenBank/DDBJ databases">
        <title>Draft genome information of white flower Hibiscus syriacus.</title>
        <authorList>
            <person name="Kim Y.-M."/>
        </authorList>
    </citation>
    <scope>NUCLEOTIDE SEQUENCE [LARGE SCALE GENOMIC DNA]</scope>
    <source>
        <strain evidence="6">YM2019G1</strain>
    </source>
</reference>
<evidence type="ECO:0000259" key="3">
    <source>
        <dbReference type="Pfam" id="PF02747"/>
    </source>
</evidence>
<comment type="caution">
    <text evidence="6">The sequence shown here is derived from an EMBL/GenBank/DDBJ whole genome shotgun (WGS) entry which is preliminary data.</text>
</comment>
<feature type="domain" description="Tf2-1-like SH3-like" evidence="5">
    <location>
        <begin position="496"/>
        <end position="560"/>
    </location>
</feature>
<dbReference type="CDD" id="cd00577">
    <property type="entry name" value="PCNA"/>
    <property type="match status" value="1"/>
</dbReference>
<dbReference type="GO" id="GO:0006298">
    <property type="term" value="P:mismatch repair"/>
    <property type="evidence" value="ECO:0007669"/>
    <property type="project" value="TreeGrafter"/>
</dbReference>
<evidence type="ECO:0000259" key="5">
    <source>
        <dbReference type="Pfam" id="PF24626"/>
    </source>
</evidence>
<feature type="region of interest" description="Disordered" evidence="2">
    <location>
        <begin position="71"/>
        <end position="94"/>
    </location>
</feature>
<dbReference type="InterPro" id="IPR046938">
    <property type="entry name" value="DNA_clamp_sf"/>
</dbReference>
<dbReference type="InterPro" id="IPR016197">
    <property type="entry name" value="Chromo-like_dom_sf"/>
</dbReference>
<dbReference type="PANTHER" id="PTHR11352:SF0">
    <property type="entry name" value="PROLIFERATING CELL NUCLEAR ANTIGEN"/>
    <property type="match status" value="1"/>
</dbReference>
<dbReference type="GO" id="GO:0006275">
    <property type="term" value="P:regulation of DNA replication"/>
    <property type="evidence" value="ECO:0007669"/>
    <property type="project" value="InterPro"/>
</dbReference>
<feature type="coiled-coil region" evidence="1">
    <location>
        <begin position="637"/>
        <end position="664"/>
    </location>
</feature>
<dbReference type="EMBL" id="VEPZ02001061">
    <property type="protein sequence ID" value="KAE8696650.1"/>
    <property type="molecule type" value="Genomic_DNA"/>
</dbReference>
<dbReference type="Pfam" id="PF02747">
    <property type="entry name" value="PCNA_C"/>
    <property type="match status" value="1"/>
</dbReference>
<name>A0A6A2ZXH6_HIBSY</name>
<dbReference type="GO" id="GO:0003677">
    <property type="term" value="F:DNA binding"/>
    <property type="evidence" value="ECO:0007669"/>
    <property type="project" value="InterPro"/>
</dbReference>
<feature type="compositionally biased region" description="Polar residues" evidence="2">
    <location>
        <begin position="71"/>
        <end position="89"/>
    </location>
</feature>
<accession>A0A6A2ZXH6</accession>
<dbReference type="SUPFAM" id="SSF54160">
    <property type="entry name" value="Chromo domain-like"/>
    <property type="match status" value="1"/>
</dbReference>
<proteinExistence type="predicted"/>
<feature type="domain" description="Integrase zinc-binding" evidence="4">
    <location>
        <begin position="395"/>
        <end position="435"/>
    </location>
</feature>
<dbReference type="InterPro" id="IPR056924">
    <property type="entry name" value="SH3_Tf2-1"/>
</dbReference>
<dbReference type="InterPro" id="IPR000730">
    <property type="entry name" value="Pr_cel_nuc_antig"/>
</dbReference>
<protein>
    <submittedName>
        <fullName evidence="6">Proliferating cell nuclear antigen</fullName>
    </submittedName>
</protein>
<feature type="domain" description="Proliferating cell nuclear antigen PCNA C-terminal" evidence="3">
    <location>
        <begin position="667"/>
        <end position="722"/>
    </location>
</feature>
<evidence type="ECO:0000256" key="2">
    <source>
        <dbReference type="SAM" id="MobiDB-lite"/>
    </source>
</evidence>
<dbReference type="GO" id="GO:0006272">
    <property type="term" value="P:leading strand elongation"/>
    <property type="evidence" value="ECO:0007669"/>
    <property type="project" value="TreeGrafter"/>
</dbReference>